<feature type="transmembrane region" description="Helical" evidence="1">
    <location>
        <begin position="12"/>
        <end position="32"/>
    </location>
</feature>
<feature type="transmembrane region" description="Helical" evidence="1">
    <location>
        <begin position="38"/>
        <end position="59"/>
    </location>
</feature>
<comment type="caution">
    <text evidence="2">The sequence shown here is derived from an EMBL/GenBank/DDBJ whole genome shotgun (WGS) entry which is preliminary data.</text>
</comment>
<organism evidence="2 3">
    <name type="scientific">Enterocloster clostridioformis</name>
    <dbReference type="NCBI Taxonomy" id="1531"/>
    <lineage>
        <taxon>Bacteria</taxon>
        <taxon>Bacillati</taxon>
        <taxon>Bacillota</taxon>
        <taxon>Clostridia</taxon>
        <taxon>Lachnospirales</taxon>
        <taxon>Lachnospiraceae</taxon>
        <taxon>Enterocloster</taxon>
    </lineage>
</organism>
<keyword evidence="1" id="KW-1133">Transmembrane helix</keyword>
<dbReference type="Proteomes" id="UP000182121">
    <property type="component" value="Unassembled WGS sequence"/>
</dbReference>
<sequence length="103" mass="11394">MTVRILGFFVKIILKLIALPVLLVLGIASLLAKIAFELSSFFIGALILYIIGCSIYCVFQSLWLQLALLVGIGLAIYAALFFFVVFQEIGESIKGNLRDFIFS</sequence>
<dbReference type="AlphaFoldDB" id="A0A1I0IUK0"/>
<evidence type="ECO:0000313" key="3">
    <source>
        <dbReference type="Proteomes" id="UP000182121"/>
    </source>
</evidence>
<name>A0A1I0IUK0_9FIRM</name>
<reference evidence="2 3" key="1">
    <citation type="submission" date="2016-10" db="EMBL/GenBank/DDBJ databases">
        <authorList>
            <person name="Varghese N."/>
            <person name="Submissions S."/>
        </authorList>
    </citation>
    <scope>NUCLEOTIDE SEQUENCE [LARGE SCALE GENOMIC DNA]</scope>
    <source>
        <strain evidence="2 3">NLAE-zl-C196</strain>
    </source>
</reference>
<gene>
    <name evidence="2" type="ORF">SAMN05216521_104519</name>
</gene>
<keyword evidence="1" id="KW-0472">Membrane</keyword>
<feature type="transmembrane region" description="Helical" evidence="1">
    <location>
        <begin position="66"/>
        <end position="86"/>
    </location>
</feature>
<proteinExistence type="predicted"/>
<dbReference type="EMBL" id="FOIO01000045">
    <property type="protein sequence ID" value="SEU00956.1"/>
    <property type="molecule type" value="Genomic_DNA"/>
</dbReference>
<protein>
    <submittedName>
        <fullName evidence="2">Uncharacterized protein</fullName>
    </submittedName>
</protein>
<evidence type="ECO:0000256" key="1">
    <source>
        <dbReference type="SAM" id="Phobius"/>
    </source>
</evidence>
<accession>A0A1I0IUK0</accession>
<keyword evidence="1" id="KW-0812">Transmembrane</keyword>
<evidence type="ECO:0000313" key="2">
    <source>
        <dbReference type="EMBL" id="SEU00956.1"/>
    </source>
</evidence>